<sequence>MRARELVVQHSLSVFWHSSANSATSSLSFIFTRLSNADRAPSPQIRKRSFERLAHRHMAPHQEYDPESDSDSDAGSVESSTDVLLGLSDGPVEGDDSSNPLVSRIGGSPAWLPARARPPVSVATCELCSRAMELLVQIFAPLDGSAYDRVLYVWGCARGACQRQPKPSVRAVRLLQFNARWAAKLAKRKAREEAAAERRTAREAAKKARVEQDKKARQTNPFSAAASLSGTNAPGGLGDALFGAPATAKPAASQSDATAPADDVGAESADETSNSDSEDDEASRLAEELAVKASLDEFSKENDWASTSSHYSPPLYLNTIPEPSASARSAALLKMTPGAKAALERGKETVPNGDDKEIQEWEAETYSRMEVNGVDEAFERFVARVSPEGRQVVRYEKGGIPIPFVAAGSAYDKLWPRAKSKSGADRSVAAAARPFNPSSVPPCEACGGARDFELQLMPNLINLLRPENVVDSASATSDGEAKAAQKLTVDQARRRDIEQALGRKLQLPPDADGITRTAPQLSDAELEAEKLAMQARTGLGFATAFIFTCQKDCCLPRSDEAAAQEETWREEWVAMQWEQ</sequence>
<accession>A0A0P1BF97</accession>
<evidence type="ECO:0000313" key="4">
    <source>
        <dbReference type="Proteomes" id="UP000054845"/>
    </source>
</evidence>
<feature type="compositionally biased region" description="Polar residues" evidence="1">
    <location>
        <begin position="218"/>
        <end position="230"/>
    </location>
</feature>
<evidence type="ECO:0000259" key="2">
    <source>
        <dbReference type="Pfam" id="PF04194"/>
    </source>
</evidence>
<dbReference type="GO" id="GO:0005737">
    <property type="term" value="C:cytoplasm"/>
    <property type="evidence" value="ECO:0007669"/>
    <property type="project" value="InterPro"/>
</dbReference>
<dbReference type="PANTHER" id="PTHR47524:SF1">
    <property type="entry name" value="20S RRNA ACCUMULATION PROTEIN 4"/>
    <property type="match status" value="1"/>
</dbReference>
<name>A0A0P1BF97_9BASI</name>
<feature type="domain" description="Programmed cell death protein 2 C-terminal" evidence="2">
    <location>
        <begin position="375"/>
        <end position="469"/>
    </location>
</feature>
<feature type="compositionally biased region" description="Basic and acidic residues" evidence="1">
    <location>
        <begin position="193"/>
        <end position="216"/>
    </location>
</feature>
<protein>
    <submittedName>
        <fullName evidence="3">Uncharacterized MYND Zn-finger protein</fullName>
    </submittedName>
</protein>
<evidence type="ECO:0000256" key="1">
    <source>
        <dbReference type="SAM" id="MobiDB-lite"/>
    </source>
</evidence>
<dbReference type="Pfam" id="PF04194">
    <property type="entry name" value="PDCD2_C"/>
    <property type="match status" value="1"/>
</dbReference>
<dbReference type="GO" id="GO:0030490">
    <property type="term" value="P:maturation of SSU-rRNA"/>
    <property type="evidence" value="ECO:0007669"/>
    <property type="project" value="TreeGrafter"/>
</dbReference>
<dbReference type="InterPro" id="IPR007320">
    <property type="entry name" value="PDCD2_C"/>
</dbReference>
<keyword evidence="4" id="KW-1185">Reference proteome</keyword>
<dbReference type="PANTHER" id="PTHR47524">
    <property type="entry name" value="20S RRNA ACCUMULATION PROTEIN 4"/>
    <property type="match status" value="1"/>
</dbReference>
<evidence type="ECO:0000313" key="3">
    <source>
        <dbReference type="EMBL" id="CEH14192.1"/>
    </source>
</evidence>
<proteinExistence type="predicted"/>
<feature type="region of interest" description="Disordered" evidence="1">
    <location>
        <begin position="247"/>
        <end position="285"/>
    </location>
</feature>
<organism evidence="3 4">
    <name type="scientific">Ceraceosorus bombacis</name>
    <dbReference type="NCBI Taxonomy" id="401625"/>
    <lineage>
        <taxon>Eukaryota</taxon>
        <taxon>Fungi</taxon>
        <taxon>Dikarya</taxon>
        <taxon>Basidiomycota</taxon>
        <taxon>Ustilaginomycotina</taxon>
        <taxon>Exobasidiomycetes</taxon>
        <taxon>Ceraceosorales</taxon>
        <taxon>Ceraceosoraceae</taxon>
        <taxon>Ceraceosorus</taxon>
    </lineage>
</organism>
<dbReference type="EMBL" id="CCYA01000240">
    <property type="protein sequence ID" value="CEH14192.1"/>
    <property type="molecule type" value="Genomic_DNA"/>
</dbReference>
<dbReference type="Proteomes" id="UP000054845">
    <property type="component" value="Unassembled WGS sequence"/>
</dbReference>
<feature type="region of interest" description="Disordered" evidence="1">
    <location>
        <begin position="59"/>
        <end position="80"/>
    </location>
</feature>
<dbReference type="AlphaFoldDB" id="A0A0P1BF97"/>
<dbReference type="OrthoDB" id="443682at2759"/>
<dbReference type="STRING" id="401625.A0A0P1BF97"/>
<reference evidence="3 4" key="1">
    <citation type="submission" date="2014-09" db="EMBL/GenBank/DDBJ databases">
        <authorList>
            <person name="Magalhaes I.L.F."/>
            <person name="Oliveira U."/>
            <person name="Santos F.R."/>
            <person name="Vidigal T.H.D.A."/>
            <person name="Brescovit A.D."/>
            <person name="Santos A.J."/>
        </authorList>
    </citation>
    <scope>NUCLEOTIDE SEQUENCE [LARGE SCALE GENOMIC DNA]</scope>
</reference>
<feature type="region of interest" description="Disordered" evidence="1">
    <location>
        <begin position="193"/>
        <end position="230"/>
    </location>
</feature>